<name>A0AAV4ZYM1_9AGAM</name>
<accession>A0AAV4ZYM1</accession>
<dbReference type="InterPro" id="IPR050300">
    <property type="entry name" value="GDXG_lipolytic_enzyme"/>
</dbReference>
<dbReference type="InterPro" id="IPR029058">
    <property type="entry name" value="AB_hydrolase_fold"/>
</dbReference>
<reference evidence="3" key="1">
    <citation type="submission" date="2021-10" db="EMBL/GenBank/DDBJ databases">
        <title>De novo Genome Assembly of Clathrus columnatus (Basidiomycota, Fungi) Using Illumina and Nanopore Sequence Data.</title>
        <authorList>
            <person name="Ogiso-Tanaka E."/>
            <person name="Itagaki H."/>
            <person name="Hosoya T."/>
            <person name="Hosaka K."/>
        </authorList>
    </citation>
    <scope>NUCLEOTIDE SEQUENCE</scope>
    <source>
        <strain evidence="3">MO-923</strain>
    </source>
</reference>
<dbReference type="AlphaFoldDB" id="A0AAV4ZYM1"/>
<dbReference type="InterPro" id="IPR013094">
    <property type="entry name" value="AB_hydrolase_3"/>
</dbReference>
<evidence type="ECO:0000259" key="2">
    <source>
        <dbReference type="Pfam" id="PF07859"/>
    </source>
</evidence>
<dbReference type="Gene3D" id="3.40.50.1820">
    <property type="entry name" value="alpha/beta hydrolase"/>
    <property type="match status" value="1"/>
</dbReference>
<gene>
    <name evidence="3" type="ORF">Clacol_000150</name>
</gene>
<proteinExistence type="predicted"/>
<evidence type="ECO:0000313" key="4">
    <source>
        <dbReference type="Proteomes" id="UP001050691"/>
    </source>
</evidence>
<keyword evidence="1" id="KW-0378">Hydrolase</keyword>
<dbReference type="EMBL" id="BPWL01000001">
    <property type="protein sequence ID" value="GJJ05963.1"/>
    <property type="molecule type" value="Genomic_DNA"/>
</dbReference>
<protein>
    <recommendedName>
        <fullName evidence="2">Alpha/beta hydrolase fold-3 domain-containing protein</fullName>
    </recommendedName>
</protein>
<organism evidence="3 4">
    <name type="scientific">Clathrus columnatus</name>
    <dbReference type="NCBI Taxonomy" id="1419009"/>
    <lineage>
        <taxon>Eukaryota</taxon>
        <taxon>Fungi</taxon>
        <taxon>Dikarya</taxon>
        <taxon>Basidiomycota</taxon>
        <taxon>Agaricomycotina</taxon>
        <taxon>Agaricomycetes</taxon>
        <taxon>Phallomycetidae</taxon>
        <taxon>Phallales</taxon>
        <taxon>Clathraceae</taxon>
        <taxon>Clathrus</taxon>
    </lineage>
</organism>
<feature type="domain" description="Alpha/beta hydrolase fold-3" evidence="2">
    <location>
        <begin position="73"/>
        <end position="249"/>
    </location>
</feature>
<dbReference type="SUPFAM" id="SSF53474">
    <property type="entry name" value="alpha/beta-Hydrolases"/>
    <property type="match status" value="1"/>
</dbReference>
<comment type="caution">
    <text evidence="3">The sequence shown here is derived from an EMBL/GenBank/DDBJ whole genome shotgun (WGS) entry which is preliminary data.</text>
</comment>
<evidence type="ECO:0000256" key="1">
    <source>
        <dbReference type="ARBA" id="ARBA00022801"/>
    </source>
</evidence>
<sequence>MSDKAQLSFYEKITLLLIILRLRARFILENATPAQLQAISIPSYDAYLKWAKGVNEEPVVDHLPDGAPLWPAEFPTQLKQLISAIERLLSAGVHPSDLYLSGDSSGGNLIMQLISHILHPLNDVPKLSITFLNGPTKFGGVILFSPYTALTGQTGSHATNDAFDLVPASCLETWGKLYLDPIPEDHHLYVHANIAPERFFEGVDKIVQRFIITGGEKECLRDDIILFSDILKKVHGDVTLIVEKDAIHADPIFAFASKTEKLCLASLQVLEWISEETFHSSDRETTST</sequence>
<evidence type="ECO:0000313" key="3">
    <source>
        <dbReference type="EMBL" id="GJJ05963.1"/>
    </source>
</evidence>
<dbReference type="PANTHER" id="PTHR48081:SF31">
    <property type="entry name" value="STERYL ACETYL HYDROLASE MUG81-RELATED"/>
    <property type="match status" value="1"/>
</dbReference>
<dbReference type="PANTHER" id="PTHR48081">
    <property type="entry name" value="AB HYDROLASE SUPERFAMILY PROTEIN C4A8.06C"/>
    <property type="match status" value="1"/>
</dbReference>
<dbReference type="GO" id="GO:0016787">
    <property type="term" value="F:hydrolase activity"/>
    <property type="evidence" value="ECO:0007669"/>
    <property type="project" value="UniProtKB-KW"/>
</dbReference>
<dbReference type="Pfam" id="PF07859">
    <property type="entry name" value="Abhydrolase_3"/>
    <property type="match status" value="1"/>
</dbReference>
<dbReference type="Proteomes" id="UP001050691">
    <property type="component" value="Unassembled WGS sequence"/>
</dbReference>
<keyword evidence="4" id="KW-1185">Reference proteome</keyword>